<dbReference type="RefSeq" id="WP_305111440.1">
    <property type="nucleotide sequence ID" value="NZ_JAUTIX010000004.1"/>
</dbReference>
<accession>A0AA90SLY3</accession>
<dbReference type="AlphaFoldDB" id="A0AA90SLY3"/>
<dbReference type="Proteomes" id="UP001178281">
    <property type="component" value="Unassembled WGS sequence"/>
</dbReference>
<proteinExistence type="predicted"/>
<evidence type="ECO:0000313" key="3">
    <source>
        <dbReference type="Proteomes" id="UP001178281"/>
    </source>
</evidence>
<dbReference type="InterPro" id="IPR024520">
    <property type="entry name" value="DUF3558"/>
</dbReference>
<name>A0AA90SLY3_9ACTN</name>
<dbReference type="EMBL" id="JAUTIX010000004">
    <property type="protein sequence ID" value="MDP0398618.1"/>
    <property type="molecule type" value="Genomic_DNA"/>
</dbReference>
<keyword evidence="3" id="KW-1185">Reference proteome</keyword>
<evidence type="ECO:0000313" key="2">
    <source>
        <dbReference type="EMBL" id="MDP0398618.1"/>
    </source>
</evidence>
<organism evidence="2 3">
    <name type="scientific">Tsukamurella strandjordii</name>
    <dbReference type="NCBI Taxonomy" id="147577"/>
    <lineage>
        <taxon>Bacteria</taxon>
        <taxon>Bacillati</taxon>
        <taxon>Actinomycetota</taxon>
        <taxon>Actinomycetes</taxon>
        <taxon>Mycobacteriales</taxon>
        <taxon>Tsukamurellaceae</taxon>
        <taxon>Tsukamurella</taxon>
    </lineage>
</organism>
<evidence type="ECO:0000256" key="1">
    <source>
        <dbReference type="SAM" id="MobiDB-lite"/>
    </source>
</evidence>
<protein>
    <submittedName>
        <fullName evidence="2">DUF3558 domain-containing protein</fullName>
    </submittedName>
</protein>
<reference evidence="2" key="1">
    <citation type="submission" date="2023-08" db="EMBL/GenBank/DDBJ databases">
        <title>The draft genome of Tsukamurella strandjordii strain 050030.</title>
        <authorList>
            <person name="Zhao F."/>
            <person name="Feng Y."/>
            <person name="Zong Z."/>
        </authorList>
    </citation>
    <scope>NUCLEOTIDE SEQUENCE</scope>
    <source>
        <strain evidence="2">050030</strain>
    </source>
</reference>
<gene>
    <name evidence="2" type="ORF">Q7X28_11825</name>
</gene>
<feature type="region of interest" description="Disordered" evidence="1">
    <location>
        <begin position="48"/>
        <end position="79"/>
    </location>
</feature>
<comment type="caution">
    <text evidence="2">The sequence shown here is derived from an EMBL/GenBank/DDBJ whole genome shotgun (WGS) entry which is preliminary data.</text>
</comment>
<sequence length="215" mass="22933">MVVAEYATRVLPGLLAVGLVLSGCTTTVTGDPAPDAAAMSVTRTTNAASTTKSHAPAKPLPFTPTIKNRTNDRTDGTSFEPCTAYTDAELIAIDINPSSIRDAAQVDAANYRGCRWNAKDYTDSRGGGQYSQIVGREMGLDEYKRYMNTLQWQPDRQAHGRTIAYAPEKNYCISAFASEQSIVTTIAGSTNPSPGNKAECDRAIAFASLAVSKAP</sequence>
<dbReference type="Pfam" id="PF12079">
    <property type="entry name" value="DUF3558"/>
    <property type="match status" value="1"/>
</dbReference>